<organism evidence="3">
    <name type="scientific">Limosilactobacillus reuteri</name>
    <name type="common">Lactobacillus reuteri</name>
    <dbReference type="NCBI Taxonomy" id="1598"/>
    <lineage>
        <taxon>Bacteria</taxon>
        <taxon>Bacillati</taxon>
        <taxon>Bacillota</taxon>
        <taxon>Bacilli</taxon>
        <taxon>Lactobacillales</taxon>
        <taxon>Lactobacillaceae</taxon>
        <taxon>Limosilactobacillus</taxon>
    </lineage>
</organism>
<reference evidence="3" key="1">
    <citation type="submission" date="2015-10" db="EMBL/GenBank/DDBJ databases">
        <authorList>
            <person name="Gilbert D.G."/>
        </authorList>
    </citation>
    <scope>NUCLEOTIDE SEQUENCE</scope>
    <source>
        <strain evidence="4">20-2</strain>
        <strain evidence="3">3c6</strain>
    </source>
</reference>
<reference evidence="5" key="2">
    <citation type="submission" date="2015-10" db="EMBL/GenBank/DDBJ databases">
        <authorList>
            <person name="Crossman L.C."/>
        </authorList>
    </citation>
    <scope>NUCLEOTIDE SEQUENCE [LARGE SCALE GENOMIC DNA]</scope>
    <source>
        <strain evidence="5">20-2</strain>
    </source>
</reference>
<evidence type="ECO:0000259" key="2">
    <source>
        <dbReference type="Pfam" id="PF11760"/>
    </source>
</evidence>
<evidence type="ECO:0000313" key="3">
    <source>
        <dbReference type="EMBL" id="CUR39239.1"/>
    </source>
</evidence>
<name>A0A0U5JNQ5_LIMRT</name>
<dbReference type="EMBL" id="LN887650">
    <property type="protein sequence ID" value="CUR41939.1"/>
    <property type="molecule type" value="Genomic_DNA"/>
</dbReference>
<dbReference type="RefSeq" id="WP_102816742.1">
    <property type="nucleotide sequence ID" value="NZ_LN887650.1"/>
</dbReference>
<dbReference type="Gene3D" id="3.40.50.11220">
    <property type="match status" value="1"/>
</dbReference>
<protein>
    <submittedName>
        <fullName evidence="3">Cobalamin biosynthesis protein CbiG</fullName>
    </submittedName>
</protein>
<dbReference type="Gene3D" id="3.30.420.180">
    <property type="entry name" value="CobE/GbiG C-terminal domain"/>
    <property type="match status" value="1"/>
</dbReference>
<dbReference type="PANTHER" id="PTHR37477:SF1">
    <property type="entry name" value="COBALT-PRECORRIN-5A HYDROLASE"/>
    <property type="match status" value="1"/>
</dbReference>
<dbReference type="SUPFAM" id="SSF159664">
    <property type="entry name" value="CobE/GbiG C-terminal domain-like"/>
    <property type="match status" value="1"/>
</dbReference>
<evidence type="ECO:0000259" key="1">
    <source>
        <dbReference type="Pfam" id="PF01890"/>
    </source>
</evidence>
<proteinExistence type="predicted"/>
<gene>
    <name evidence="3" type="primary">cbiG</name>
    <name evidence="4" type="ORF">LRLP16767_LR202_01776</name>
    <name evidence="3" type="ORF">LRLP16767_LR3C6_01205</name>
</gene>
<dbReference type="InterPro" id="IPR036518">
    <property type="entry name" value="CobE/GbiG_C_sf"/>
</dbReference>
<feature type="domain" description="Cobalamin synthesis G N-terminal" evidence="2">
    <location>
        <begin position="55"/>
        <end position="135"/>
    </location>
</feature>
<evidence type="ECO:0000313" key="4">
    <source>
        <dbReference type="EMBL" id="CUR41939.1"/>
    </source>
</evidence>
<dbReference type="Proteomes" id="UP000235484">
    <property type="component" value="Unassembled WGS sequence"/>
</dbReference>
<dbReference type="GO" id="GO:0009236">
    <property type="term" value="P:cobalamin biosynthetic process"/>
    <property type="evidence" value="ECO:0007669"/>
    <property type="project" value="InterPro"/>
</dbReference>
<dbReference type="EMBL" id="LN887421">
    <property type="protein sequence ID" value="CUR39239.1"/>
    <property type="molecule type" value="Genomic_DNA"/>
</dbReference>
<evidence type="ECO:0000313" key="5">
    <source>
        <dbReference type="Proteomes" id="UP000235484"/>
    </source>
</evidence>
<dbReference type="InterPro" id="IPR002750">
    <property type="entry name" value="CobE/GbiG_C"/>
</dbReference>
<dbReference type="InterPro" id="IPR021744">
    <property type="entry name" value="CbiG_N"/>
</dbReference>
<dbReference type="AlphaFoldDB" id="A0A0U5JNQ5"/>
<dbReference type="Pfam" id="PF11760">
    <property type="entry name" value="CbiG_N"/>
    <property type="match status" value="1"/>
</dbReference>
<accession>A0A0U5JNQ5</accession>
<dbReference type="SUPFAM" id="SSF159672">
    <property type="entry name" value="CbiG N-terminal domain-like"/>
    <property type="match status" value="1"/>
</dbReference>
<dbReference type="InterPro" id="IPR038029">
    <property type="entry name" value="GbiG_N_sf"/>
</dbReference>
<sequence length="351" mass="38930">MKNLAVIALTQGGASTARSLKSRVKKQGYKVDLVLPQRLARDDENYYSRGAFTATIHHLFKKYDCIVCIMATGIVVRALADVIIDKTVDPAVVVMDEKARHVISLLSGHVGGANEWTRLIARLMRSEPVITTATDTEKVQSLDVLAKKVNGWYPNFKENTKAINRRLAEGKVVELFIESYLTQYINQFSGFKVLTRIKDHEPGVPLIIVSDHTGFSKSSDVIHVVPRVNVLGIGCRKDITIAMVQQAFTEFCQQHQLLWKSFVKVASIDIKRHEGAIQYLATTLGIAAEFYPAAELQEASQNYPESAFVKKTVGVGNVACAAADYASGERNVTQRYANHEITLALSRLHEV</sequence>
<dbReference type="InterPro" id="IPR052553">
    <property type="entry name" value="CbiG_hydrolase"/>
</dbReference>
<feature type="domain" description="CobE/GbiG C-terminal" evidence="1">
    <location>
        <begin position="230"/>
        <end position="345"/>
    </location>
</feature>
<dbReference type="Pfam" id="PF01890">
    <property type="entry name" value="CbiG_C"/>
    <property type="match status" value="1"/>
</dbReference>
<dbReference type="PANTHER" id="PTHR37477">
    <property type="entry name" value="COBALT-PRECORRIN-5A HYDROLASE"/>
    <property type="match status" value="1"/>
</dbReference>